<dbReference type="AlphaFoldDB" id="A0A8J6EWI1"/>
<feature type="compositionally biased region" description="Polar residues" evidence="1">
    <location>
        <begin position="77"/>
        <end position="90"/>
    </location>
</feature>
<dbReference type="Proteomes" id="UP000770717">
    <property type="component" value="Unassembled WGS sequence"/>
</dbReference>
<dbReference type="EMBL" id="WNTK01000011">
    <property type="protein sequence ID" value="KAG9476350.1"/>
    <property type="molecule type" value="Genomic_DNA"/>
</dbReference>
<feature type="compositionally biased region" description="Low complexity" evidence="1">
    <location>
        <begin position="47"/>
        <end position="69"/>
    </location>
</feature>
<gene>
    <name evidence="2" type="ORF">GDO78_003090</name>
</gene>
<sequence length="90" mass="8514">MTSSGAPLVTFTTSASNQAPICRSRASTSSCTRYSPRVVGSAGGSSSGSVSDMGASSGSSAVTGAAAAAGAGGGGSWRTSSCTMSLSPRL</sequence>
<feature type="compositionally biased region" description="Low complexity" evidence="1">
    <location>
        <begin position="22"/>
        <end position="40"/>
    </location>
</feature>
<organism evidence="2 3">
    <name type="scientific">Eleutherodactylus coqui</name>
    <name type="common">Puerto Rican coqui</name>
    <dbReference type="NCBI Taxonomy" id="57060"/>
    <lineage>
        <taxon>Eukaryota</taxon>
        <taxon>Metazoa</taxon>
        <taxon>Chordata</taxon>
        <taxon>Craniata</taxon>
        <taxon>Vertebrata</taxon>
        <taxon>Euteleostomi</taxon>
        <taxon>Amphibia</taxon>
        <taxon>Batrachia</taxon>
        <taxon>Anura</taxon>
        <taxon>Neobatrachia</taxon>
        <taxon>Hyloidea</taxon>
        <taxon>Eleutherodactylidae</taxon>
        <taxon>Eleutherodactylinae</taxon>
        <taxon>Eleutherodactylus</taxon>
        <taxon>Eleutherodactylus</taxon>
    </lineage>
</organism>
<evidence type="ECO:0000313" key="2">
    <source>
        <dbReference type="EMBL" id="KAG9476350.1"/>
    </source>
</evidence>
<comment type="caution">
    <text evidence="2">The sequence shown here is derived from an EMBL/GenBank/DDBJ whole genome shotgun (WGS) entry which is preliminary data.</text>
</comment>
<evidence type="ECO:0000313" key="3">
    <source>
        <dbReference type="Proteomes" id="UP000770717"/>
    </source>
</evidence>
<proteinExistence type="predicted"/>
<keyword evidence="3" id="KW-1185">Reference proteome</keyword>
<reference evidence="2" key="1">
    <citation type="thesis" date="2020" institute="ProQuest LLC" country="789 East Eisenhower Parkway, Ann Arbor, MI, USA">
        <title>Comparative Genomics and Chromosome Evolution.</title>
        <authorList>
            <person name="Mudd A.B."/>
        </authorList>
    </citation>
    <scope>NUCLEOTIDE SEQUENCE</scope>
    <source>
        <strain evidence="2">HN-11 Male</strain>
        <tissue evidence="2">Kidney and liver</tissue>
    </source>
</reference>
<feature type="region of interest" description="Disordered" evidence="1">
    <location>
        <begin position="22"/>
        <end position="90"/>
    </location>
</feature>
<name>A0A8J6EWI1_ELECQ</name>
<accession>A0A8J6EWI1</accession>
<evidence type="ECO:0000256" key="1">
    <source>
        <dbReference type="SAM" id="MobiDB-lite"/>
    </source>
</evidence>
<protein>
    <submittedName>
        <fullName evidence="2">Uncharacterized protein</fullName>
    </submittedName>
</protein>